<evidence type="ECO:0000313" key="1">
    <source>
        <dbReference type="EMBL" id="RUA22705.1"/>
    </source>
</evidence>
<dbReference type="EMBL" id="RXHI01000011">
    <property type="protein sequence ID" value="RUA22705.1"/>
    <property type="molecule type" value="Genomic_DNA"/>
</dbReference>
<accession>A0A432JKF1</accession>
<gene>
    <name evidence="1" type="ORF">DSL92_04215</name>
</gene>
<name>A0A432JKF1_9GAMM</name>
<dbReference type="AlphaFoldDB" id="A0A432JKF1"/>
<comment type="caution">
    <text evidence="1">The sequence shown here is derived from an EMBL/GenBank/DDBJ whole genome shotgun (WGS) entry which is preliminary data.</text>
</comment>
<sequence>MTTTAWRASSPPSSPGTPWLRDLAGTAEWALVVGLVGEGHLRFGHGVPHQLRDLGLRPSGFAAVVGPRRWLRGTVQGLAQAVFAIAETPERASPHMLGVALVPRRWRRDPSHRRRLGGRSRGAGRGDVILRVAGESRSAGLTRSAVTCVVNRHLAASRSATPG</sequence>
<organism evidence="1">
    <name type="scientific">Billgrantia gudaonensis</name>
    <dbReference type="NCBI Taxonomy" id="376427"/>
    <lineage>
        <taxon>Bacteria</taxon>
        <taxon>Pseudomonadati</taxon>
        <taxon>Pseudomonadota</taxon>
        <taxon>Gammaproteobacteria</taxon>
        <taxon>Oceanospirillales</taxon>
        <taxon>Halomonadaceae</taxon>
        <taxon>Billgrantia</taxon>
    </lineage>
</organism>
<reference evidence="1" key="1">
    <citation type="submission" date="2018-12" db="EMBL/GenBank/DDBJ databases">
        <authorList>
            <person name="Jadhav K."/>
            <person name="Kushwaha B."/>
            <person name="Jadhav I."/>
        </authorList>
    </citation>
    <scope>NUCLEOTIDE SEQUENCE [LARGE SCALE GENOMIC DNA]</scope>
    <source>
        <strain evidence="1">SBS 10</strain>
    </source>
</reference>
<protein>
    <submittedName>
        <fullName evidence="1">Uncharacterized protein</fullName>
    </submittedName>
</protein>
<proteinExistence type="predicted"/>